<dbReference type="InterPro" id="IPR013780">
    <property type="entry name" value="Glyco_hydro_b"/>
</dbReference>
<dbReference type="Gene3D" id="3.90.400.10">
    <property type="entry name" value="Oligo-1,6-glucosidase, Domain 2"/>
    <property type="match status" value="1"/>
</dbReference>
<gene>
    <name evidence="3" type="ORF">L0664_14660</name>
</gene>
<evidence type="ECO:0000256" key="1">
    <source>
        <dbReference type="ARBA" id="ARBA00008061"/>
    </source>
</evidence>
<dbReference type="Gene3D" id="2.60.40.1180">
    <property type="entry name" value="Golgi alpha-mannosidase II"/>
    <property type="match status" value="1"/>
</dbReference>
<dbReference type="SMART" id="SM00642">
    <property type="entry name" value="Aamy"/>
    <property type="match status" value="1"/>
</dbReference>
<dbReference type="EMBL" id="JAKGAQ010000004">
    <property type="protein sequence ID" value="MCF2872314.1"/>
    <property type="molecule type" value="Genomic_DNA"/>
</dbReference>
<evidence type="ECO:0000259" key="2">
    <source>
        <dbReference type="SMART" id="SM00642"/>
    </source>
</evidence>
<dbReference type="Gene3D" id="3.20.20.80">
    <property type="entry name" value="Glycosidases"/>
    <property type="match status" value="1"/>
</dbReference>
<organism evidence="3 4">
    <name type="scientific">Octadecabacter dasysiphoniae</name>
    <dbReference type="NCBI Taxonomy" id="2909341"/>
    <lineage>
        <taxon>Bacteria</taxon>
        <taxon>Pseudomonadati</taxon>
        <taxon>Pseudomonadota</taxon>
        <taxon>Alphaproteobacteria</taxon>
        <taxon>Rhodobacterales</taxon>
        <taxon>Roseobacteraceae</taxon>
        <taxon>Octadecabacter</taxon>
    </lineage>
</organism>
<reference evidence="3 4" key="1">
    <citation type="submission" date="2022-01" db="EMBL/GenBank/DDBJ databases">
        <title>Octadecabacter sp. nov., isolated from a marine alga.</title>
        <authorList>
            <person name="Jin M.S."/>
            <person name="Kim H.M."/>
            <person name="Han D.M."/>
            <person name="Jung J.J."/>
            <person name="Jeon C.O."/>
        </authorList>
    </citation>
    <scope>NUCLEOTIDE SEQUENCE [LARGE SCALE GENOMIC DNA]</scope>
    <source>
        <strain evidence="3 4">G9-8</strain>
    </source>
</reference>
<dbReference type="SUPFAM" id="SSF51011">
    <property type="entry name" value="Glycosyl hydrolase domain"/>
    <property type="match status" value="1"/>
</dbReference>
<keyword evidence="4" id="KW-1185">Reference proteome</keyword>
<dbReference type="InterPro" id="IPR006047">
    <property type="entry name" value="GH13_cat_dom"/>
</dbReference>
<evidence type="ECO:0000313" key="4">
    <source>
        <dbReference type="Proteomes" id="UP001200557"/>
    </source>
</evidence>
<feature type="domain" description="Glycosyl hydrolase family 13 catalytic" evidence="2">
    <location>
        <begin position="16"/>
        <end position="416"/>
    </location>
</feature>
<accession>A0ABS9CYR0</accession>
<dbReference type="PANTHER" id="PTHR10357:SF179">
    <property type="entry name" value="NEUTRAL AND BASIC AMINO ACID TRANSPORT PROTEIN RBAT"/>
    <property type="match status" value="1"/>
</dbReference>
<dbReference type="RefSeq" id="WP_235226647.1">
    <property type="nucleotide sequence ID" value="NZ_JAKGAQ010000004.1"/>
</dbReference>
<dbReference type="InterPro" id="IPR017853">
    <property type="entry name" value="GH"/>
</dbReference>
<dbReference type="InterPro" id="IPR045857">
    <property type="entry name" value="O16G_dom_2"/>
</dbReference>
<sequence>MTDPKTPWWQTATGYQIYPRSFCDSNGDGIGDIRGIISKLDHLADLGIGFIWLSPVYASPMRDNGYDISDYFDIAPEFGTMADFDAMLAEAKRRDIRIVMDLVVNHCSSDHAWFVKACETTDCPEHEFFYWRQARADGGPPDDQRACFGGSAWHWVEAVGKYCYCHFGPQQPDLNWHNPALRREIYDMMNWWLDKGIGGFRMDVIELLGKDLEGRIYCEGPDMHRFVQEMHRECLAGRDILTVGETWAATPDTALDYCGQDRQELDMVFNFNHVQAAWDPVLGRFGPNIFDLPTHKMIMNDWQQALADDGWNSLYLSNHDLPRPVSHYADDNEFRVRSAKMLAMVHYLMKGTPFIYQGEEIGMTNANFTSLDQFRDIETLGQLTEQLGPEGSNKRNEKSVDEFLRNANKNGRDNARAPVQWNADQWAGFGECAPWIDINANYKTLNVDADRADSDGVFSFYQQIIELRKKDPILTHGTFDLIAPDLPSIFAYHRRYKARQLTVVANFTSETQDLDLPDLTSIKVSPILSTARHDLTAPPSFLLPFEGFAWIEDV</sequence>
<dbReference type="CDD" id="cd11333">
    <property type="entry name" value="AmyAc_SI_OligoGlu_DGase"/>
    <property type="match status" value="1"/>
</dbReference>
<dbReference type="NCBIfam" id="NF008183">
    <property type="entry name" value="PRK10933.1"/>
    <property type="match status" value="1"/>
</dbReference>
<protein>
    <submittedName>
        <fullName evidence="3">Alpha-glucosidase</fullName>
    </submittedName>
</protein>
<comment type="caution">
    <text evidence="3">The sequence shown here is derived from an EMBL/GenBank/DDBJ whole genome shotgun (WGS) entry which is preliminary data.</text>
</comment>
<comment type="similarity">
    <text evidence="1">Belongs to the glycosyl hydrolase 13 family.</text>
</comment>
<dbReference type="SUPFAM" id="SSF51445">
    <property type="entry name" value="(Trans)glycosidases"/>
    <property type="match status" value="1"/>
</dbReference>
<dbReference type="Proteomes" id="UP001200557">
    <property type="component" value="Unassembled WGS sequence"/>
</dbReference>
<name>A0ABS9CYR0_9RHOB</name>
<dbReference type="PANTHER" id="PTHR10357">
    <property type="entry name" value="ALPHA-AMYLASE FAMILY MEMBER"/>
    <property type="match status" value="1"/>
</dbReference>
<evidence type="ECO:0000313" key="3">
    <source>
        <dbReference type="EMBL" id="MCF2872314.1"/>
    </source>
</evidence>
<dbReference type="Pfam" id="PF00128">
    <property type="entry name" value="Alpha-amylase"/>
    <property type="match status" value="1"/>
</dbReference>
<proteinExistence type="inferred from homology"/>